<comment type="subcellular location">
    <subcellularLocation>
        <location evidence="1">Membrane</location>
        <topology evidence="1">Multi-pass membrane protein</topology>
    </subcellularLocation>
</comment>
<dbReference type="PANTHER" id="PTHR10383:SF9">
    <property type="entry name" value="SERINE INCORPORATOR, ISOFORM F"/>
    <property type="match status" value="1"/>
</dbReference>
<reference evidence="8" key="1">
    <citation type="submission" date="2025-08" db="UniProtKB">
        <authorList>
            <consortium name="RefSeq"/>
        </authorList>
    </citation>
    <scope>IDENTIFICATION</scope>
</reference>
<accession>A0ABM4CN97</accession>
<gene>
    <name evidence="8" type="primary">LOC136085783</name>
</gene>
<evidence type="ECO:0000313" key="7">
    <source>
        <dbReference type="Proteomes" id="UP001652625"/>
    </source>
</evidence>
<evidence type="ECO:0000256" key="1">
    <source>
        <dbReference type="ARBA" id="ARBA00004141"/>
    </source>
</evidence>
<feature type="transmembrane region" description="Helical" evidence="6">
    <location>
        <begin position="123"/>
        <end position="143"/>
    </location>
</feature>
<feature type="transmembrane region" description="Helical" evidence="6">
    <location>
        <begin position="420"/>
        <end position="444"/>
    </location>
</feature>
<dbReference type="RefSeq" id="XP_065663305.1">
    <property type="nucleotide sequence ID" value="XM_065807233.1"/>
</dbReference>
<evidence type="ECO:0000256" key="3">
    <source>
        <dbReference type="ARBA" id="ARBA00022692"/>
    </source>
</evidence>
<feature type="transmembrane region" description="Helical" evidence="6">
    <location>
        <begin position="235"/>
        <end position="256"/>
    </location>
</feature>
<feature type="transmembrane region" description="Helical" evidence="6">
    <location>
        <begin position="306"/>
        <end position="324"/>
    </location>
</feature>
<feature type="transmembrane region" description="Helical" evidence="6">
    <location>
        <begin position="84"/>
        <end position="111"/>
    </location>
</feature>
<sequence length="450" mass="49679">MGAVLGTASCAASIACCCGSAACSLCCSACPSCKNSTSTRIVYSIFLLFTTIISCIMLVPKVEDQLQKINWLCEKAAKADCRELVGYIAVYRVSFGAVMFFLLLTVIMFGVKSSKDPRSGIQNGFWAIKFLVLIGIIVGAFFIPSKDGKFIQAWMYIGLIGAFLFILLQLVLLVDFAHSWNGAWVEKMEESDSKFWFFALVSSTFLMYAVSLAGIICMFIFFTNSPTSKCGTEKFVVSFQLVMSCVISFIALTPAVQNRQPQSGLLQAAAISLYTTYLAWSALSYSTTCNKLIAVSKTDFEPDVDAQSVIGVVITFFLVIFNCVRTSSSSQIGKLGLKYGSSEEKNVLDIPEDANSSRSMGDKNKGQHVYDDEDSVVAYSYSFFHLMMMLATLYLMMTITNWYKPSVSNLNKLSNSDAAFWVKISSSWVCFGIYLWTLCAPVIFPDRDFS</sequence>
<evidence type="ECO:0000256" key="6">
    <source>
        <dbReference type="SAM" id="Phobius"/>
    </source>
</evidence>
<feature type="transmembrane region" description="Helical" evidence="6">
    <location>
        <begin position="196"/>
        <end position="223"/>
    </location>
</feature>
<keyword evidence="4 6" id="KW-1133">Transmembrane helix</keyword>
<dbReference type="Pfam" id="PF03348">
    <property type="entry name" value="Serinc"/>
    <property type="match status" value="1"/>
</dbReference>
<evidence type="ECO:0000256" key="4">
    <source>
        <dbReference type="ARBA" id="ARBA00022989"/>
    </source>
</evidence>
<keyword evidence="3 6" id="KW-0812">Transmembrane</keyword>
<feature type="transmembrane region" description="Helical" evidence="6">
    <location>
        <begin position="376"/>
        <end position="400"/>
    </location>
</feature>
<evidence type="ECO:0000313" key="8">
    <source>
        <dbReference type="RefSeq" id="XP_065663305.1"/>
    </source>
</evidence>
<evidence type="ECO:0000256" key="2">
    <source>
        <dbReference type="ARBA" id="ARBA00006665"/>
    </source>
</evidence>
<feature type="transmembrane region" description="Helical" evidence="6">
    <location>
        <begin position="42"/>
        <end position="59"/>
    </location>
</feature>
<name>A0ABM4CN97_HYDVU</name>
<dbReference type="Proteomes" id="UP001652625">
    <property type="component" value="Chromosome 10"/>
</dbReference>
<dbReference type="GeneID" id="136085783"/>
<feature type="transmembrane region" description="Helical" evidence="6">
    <location>
        <begin position="155"/>
        <end position="176"/>
    </location>
</feature>
<dbReference type="InterPro" id="IPR005016">
    <property type="entry name" value="TDE1/TMS"/>
</dbReference>
<dbReference type="PANTHER" id="PTHR10383">
    <property type="entry name" value="SERINE INCORPORATOR"/>
    <property type="match status" value="1"/>
</dbReference>
<keyword evidence="7" id="KW-1185">Reference proteome</keyword>
<proteinExistence type="inferred from homology"/>
<comment type="similarity">
    <text evidence="2">Belongs to the TDE1 family.</text>
</comment>
<keyword evidence="5 6" id="KW-0472">Membrane</keyword>
<organism evidence="7 8">
    <name type="scientific">Hydra vulgaris</name>
    <name type="common">Hydra</name>
    <name type="synonym">Hydra attenuata</name>
    <dbReference type="NCBI Taxonomy" id="6087"/>
    <lineage>
        <taxon>Eukaryota</taxon>
        <taxon>Metazoa</taxon>
        <taxon>Cnidaria</taxon>
        <taxon>Hydrozoa</taxon>
        <taxon>Hydroidolina</taxon>
        <taxon>Anthoathecata</taxon>
        <taxon>Aplanulata</taxon>
        <taxon>Hydridae</taxon>
        <taxon>Hydra</taxon>
    </lineage>
</organism>
<evidence type="ECO:0000256" key="5">
    <source>
        <dbReference type="ARBA" id="ARBA00023136"/>
    </source>
</evidence>
<protein>
    <submittedName>
        <fullName evidence="8">Probable serine incorporator</fullName>
    </submittedName>
</protein>